<keyword evidence="3" id="KW-0539">Nucleus</keyword>
<dbReference type="CDD" id="cd22965">
    <property type="entry name" value="DD_DPY30_SDC1"/>
    <property type="match status" value="1"/>
</dbReference>
<evidence type="ECO:0000256" key="1">
    <source>
        <dbReference type="ARBA" id="ARBA00004123"/>
    </source>
</evidence>
<keyword evidence="6" id="KW-1185">Reference proteome</keyword>
<feature type="region of interest" description="Disordered" evidence="4">
    <location>
        <begin position="17"/>
        <end position="40"/>
    </location>
</feature>
<reference evidence="5 6" key="1">
    <citation type="submission" date="2015-01" db="EMBL/GenBank/DDBJ databases">
        <title>Evolution of Trichinella species and genotypes.</title>
        <authorList>
            <person name="Korhonen P.K."/>
            <person name="Edoardo P."/>
            <person name="Giuseppe L.R."/>
            <person name="Gasser R.B."/>
        </authorList>
    </citation>
    <scope>NUCLEOTIDE SEQUENCE [LARGE SCALE GENOMIC DNA]</scope>
    <source>
        <strain evidence="5">ISS1980</strain>
    </source>
</reference>
<comment type="subcellular location">
    <subcellularLocation>
        <location evidence="1">Nucleus</location>
    </subcellularLocation>
</comment>
<evidence type="ECO:0000256" key="3">
    <source>
        <dbReference type="ARBA" id="ARBA00023242"/>
    </source>
</evidence>
<proteinExistence type="inferred from homology"/>
<organism evidence="5 6">
    <name type="scientific">Trichinella papuae</name>
    <dbReference type="NCBI Taxonomy" id="268474"/>
    <lineage>
        <taxon>Eukaryota</taxon>
        <taxon>Metazoa</taxon>
        <taxon>Ecdysozoa</taxon>
        <taxon>Nematoda</taxon>
        <taxon>Enoplea</taxon>
        <taxon>Dorylaimia</taxon>
        <taxon>Trichinellida</taxon>
        <taxon>Trichinellidae</taxon>
        <taxon>Trichinella</taxon>
    </lineage>
</organism>
<dbReference type="Proteomes" id="UP000054843">
    <property type="component" value="Unassembled WGS sequence"/>
</dbReference>
<dbReference type="Pfam" id="PF05186">
    <property type="entry name" value="Dpy-30"/>
    <property type="match status" value="1"/>
</dbReference>
<comment type="similarity">
    <text evidence="2">Belongs to the dpy-30 family.</text>
</comment>
<evidence type="ECO:0000256" key="4">
    <source>
        <dbReference type="SAM" id="MobiDB-lite"/>
    </source>
</evidence>
<dbReference type="InterPro" id="IPR007858">
    <property type="entry name" value="Dpy-30_motif"/>
</dbReference>
<gene>
    <name evidence="5" type="primary">dpy-30</name>
    <name evidence="5" type="ORF">T10_2269</name>
</gene>
<name>A0A0V1MZS6_9BILA</name>
<dbReference type="InterPro" id="IPR049629">
    <property type="entry name" value="DPY30_SDC1_DD"/>
</dbReference>
<evidence type="ECO:0000256" key="2">
    <source>
        <dbReference type="ARBA" id="ARBA00010849"/>
    </source>
</evidence>
<dbReference type="EMBL" id="JYDO01000022">
    <property type="protein sequence ID" value="KRZ77151.1"/>
    <property type="molecule type" value="Genomic_DNA"/>
</dbReference>
<comment type="caution">
    <text evidence="5">The sequence shown here is derived from an EMBL/GenBank/DDBJ whole genome shotgun (WGS) entry which is preliminary data.</text>
</comment>
<protein>
    <submittedName>
        <fullName evidence="5">Dosage compensation protein dpy-30</fullName>
    </submittedName>
</protein>
<feature type="region of interest" description="Disordered" evidence="4">
    <location>
        <begin position="71"/>
        <end position="124"/>
    </location>
</feature>
<feature type="compositionally biased region" description="Polar residues" evidence="4">
    <location>
        <begin position="86"/>
        <end position="113"/>
    </location>
</feature>
<dbReference type="STRING" id="268474.A0A0V1MZS6"/>
<evidence type="ECO:0000313" key="6">
    <source>
        <dbReference type="Proteomes" id="UP000054843"/>
    </source>
</evidence>
<dbReference type="Gene3D" id="1.20.890.10">
    <property type="entry name" value="cAMP-dependent protein kinase regulatory subunit, dimerization-anchoring domain"/>
    <property type="match status" value="1"/>
</dbReference>
<accession>A0A0V1MZS6</accession>
<feature type="compositionally biased region" description="Low complexity" evidence="4">
    <location>
        <begin position="114"/>
        <end position="124"/>
    </location>
</feature>
<sequence>MWLLMLSFSELKAAERMATEESVPASEELSHQESAVKVDNSVTELPQASAMENDVEIKPPVTDAMEAEITEPPSMVNVQPEEHSTENIVSTEATKVEESQQAEQPTTKQSSLEPTSSPAASGSATFAVPTRQYLDQTVVPILLHALSALARERPVDPIQYLADHLLRNKERFSVASTGGAQNEVNGGAK</sequence>
<dbReference type="AlphaFoldDB" id="A0A0V1MZS6"/>
<dbReference type="GO" id="GO:0005634">
    <property type="term" value="C:nucleus"/>
    <property type="evidence" value="ECO:0007669"/>
    <property type="project" value="UniProtKB-SubCell"/>
</dbReference>
<evidence type="ECO:0000313" key="5">
    <source>
        <dbReference type="EMBL" id="KRZ77151.1"/>
    </source>
</evidence>
<dbReference type="OrthoDB" id="417678at2759"/>